<dbReference type="PANTHER" id="PTHR46577:SF1">
    <property type="entry name" value="HTH-TYPE TRANSCRIPTIONAL REGULATORY PROTEIN GABR"/>
    <property type="match status" value="1"/>
</dbReference>
<reference evidence="7 8" key="1">
    <citation type="submission" date="2020-04" db="EMBL/GenBank/DDBJ databases">
        <authorList>
            <person name="De Canck E."/>
        </authorList>
    </citation>
    <scope>NUCLEOTIDE SEQUENCE [LARGE SCALE GENOMIC DNA]</scope>
    <source>
        <strain evidence="7 8">LMG 3441</strain>
    </source>
</reference>
<organism evidence="7 8">
    <name type="scientific">Achromobacter kerstersii</name>
    <dbReference type="NCBI Taxonomy" id="1353890"/>
    <lineage>
        <taxon>Bacteria</taxon>
        <taxon>Pseudomonadati</taxon>
        <taxon>Pseudomonadota</taxon>
        <taxon>Betaproteobacteria</taxon>
        <taxon>Burkholderiales</taxon>
        <taxon>Alcaligenaceae</taxon>
        <taxon>Achromobacter</taxon>
    </lineage>
</organism>
<dbReference type="InterPro" id="IPR051446">
    <property type="entry name" value="HTH_trans_reg/aminotransferase"/>
</dbReference>
<dbReference type="Gene3D" id="3.40.640.10">
    <property type="entry name" value="Type I PLP-dependent aspartate aminotransferase-like (Major domain)"/>
    <property type="match status" value="1"/>
</dbReference>
<dbReference type="Gene3D" id="1.10.10.10">
    <property type="entry name" value="Winged helix-like DNA-binding domain superfamily/Winged helix DNA-binding domain"/>
    <property type="match status" value="1"/>
</dbReference>
<evidence type="ECO:0000256" key="2">
    <source>
        <dbReference type="ARBA" id="ARBA00022898"/>
    </source>
</evidence>
<dbReference type="GO" id="GO:0030170">
    <property type="term" value="F:pyridoxal phosphate binding"/>
    <property type="evidence" value="ECO:0007669"/>
    <property type="project" value="InterPro"/>
</dbReference>
<dbReference type="InterPro" id="IPR036388">
    <property type="entry name" value="WH-like_DNA-bd_sf"/>
</dbReference>
<gene>
    <name evidence="7" type="ORF">LMG3441_04765</name>
</gene>
<dbReference type="InterPro" id="IPR036390">
    <property type="entry name" value="WH_DNA-bd_sf"/>
</dbReference>
<dbReference type="InterPro" id="IPR004839">
    <property type="entry name" value="Aminotransferase_I/II_large"/>
</dbReference>
<feature type="domain" description="HTH gntR-type" evidence="6">
    <location>
        <begin position="19"/>
        <end position="87"/>
    </location>
</feature>
<dbReference type="GO" id="GO:0003700">
    <property type="term" value="F:DNA-binding transcription factor activity"/>
    <property type="evidence" value="ECO:0007669"/>
    <property type="project" value="InterPro"/>
</dbReference>
<dbReference type="SUPFAM" id="SSF46785">
    <property type="entry name" value="Winged helix' DNA-binding domain"/>
    <property type="match status" value="1"/>
</dbReference>
<accession>A0A6S7AIM5</accession>
<evidence type="ECO:0000256" key="3">
    <source>
        <dbReference type="ARBA" id="ARBA00023015"/>
    </source>
</evidence>
<dbReference type="PANTHER" id="PTHR46577">
    <property type="entry name" value="HTH-TYPE TRANSCRIPTIONAL REGULATORY PROTEIN GABR"/>
    <property type="match status" value="1"/>
</dbReference>
<dbReference type="EMBL" id="CADIJQ010000009">
    <property type="protein sequence ID" value="CAB3732022.1"/>
    <property type="molecule type" value="Genomic_DNA"/>
</dbReference>
<dbReference type="Proteomes" id="UP000494269">
    <property type="component" value="Unassembled WGS sequence"/>
</dbReference>
<evidence type="ECO:0000256" key="4">
    <source>
        <dbReference type="ARBA" id="ARBA00023125"/>
    </source>
</evidence>
<sequence>MQDEDLYAIWPQHLIRGGGPRYRQIADFIERAVAENQLHPGDRLPPQRGLAQRLGVDLTTVTRAYAEAGQRRLLDPRGALGTFIARPAAQSTQLIDLGMNMPPVPLGCDLQELVQRGLAKVMDRHDVNVMMAYHLAGGGPDGRAAGAQWLAQALGPIDPELVLVCPGAQAALAALILALSQPGDSIIAEPLVYPGLLNAAQHLGRHVLAAEVDDDGMTPAGLERACRESGSRLVYLNPTLQNPTTHTMSARRRRDLVRSASACGARIIEDDPYRLFLDDAPPPLASLAPASVFHIATLAKCLTPGLRTAFVLSPDQDSRTRVMAAMRSFALMATPLMGALTTQWIVSGTAQTVLNGVRAEAQARQRVARKLLPGPFGSAPVGIHLWQPLPSQWMAADLARVARDEGLSVASSDAFQVGTAVMGNAAQNAIRISLGGVKDRQALADALEKLARLMRRRPEFQRDPIV</sequence>
<evidence type="ECO:0000313" key="7">
    <source>
        <dbReference type="EMBL" id="CAB3732022.1"/>
    </source>
</evidence>
<evidence type="ECO:0000256" key="1">
    <source>
        <dbReference type="ARBA" id="ARBA00005384"/>
    </source>
</evidence>
<evidence type="ECO:0000259" key="6">
    <source>
        <dbReference type="PROSITE" id="PS50949"/>
    </source>
</evidence>
<comment type="similarity">
    <text evidence="1">In the C-terminal section; belongs to the class-I pyridoxal-phosphate-dependent aminotransferase family.</text>
</comment>
<dbReference type="CDD" id="cd07377">
    <property type="entry name" value="WHTH_GntR"/>
    <property type="match status" value="1"/>
</dbReference>
<dbReference type="SUPFAM" id="SSF53383">
    <property type="entry name" value="PLP-dependent transferases"/>
    <property type="match status" value="1"/>
</dbReference>
<proteinExistence type="inferred from homology"/>
<dbReference type="PROSITE" id="PS50949">
    <property type="entry name" value="HTH_GNTR"/>
    <property type="match status" value="1"/>
</dbReference>
<evidence type="ECO:0000313" key="8">
    <source>
        <dbReference type="Proteomes" id="UP000494269"/>
    </source>
</evidence>
<name>A0A6S7AIM5_9BURK</name>
<keyword evidence="2" id="KW-0663">Pyridoxal phosphate</keyword>
<dbReference type="Pfam" id="PF00392">
    <property type="entry name" value="GntR"/>
    <property type="match status" value="1"/>
</dbReference>
<dbReference type="RefSeq" id="WP_175171197.1">
    <property type="nucleotide sequence ID" value="NZ_CADIJQ010000009.1"/>
</dbReference>
<dbReference type="InterPro" id="IPR015421">
    <property type="entry name" value="PyrdxlP-dep_Trfase_major"/>
</dbReference>
<keyword evidence="5" id="KW-0804">Transcription</keyword>
<keyword evidence="3" id="KW-0805">Transcription regulation</keyword>
<dbReference type="Pfam" id="PF00155">
    <property type="entry name" value="Aminotran_1_2"/>
    <property type="match status" value="1"/>
</dbReference>
<dbReference type="GO" id="GO:0003677">
    <property type="term" value="F:DNA binding"/>
    <property type="evidence" value="ECO:0007669"/>
    <property type="project" value="UniProtKB-KW"/>
</dbReference>
<dbReference type="CDD" id="cd00609">
    <property type="entry name" value="AAT_like"/>
    <property type="match status" value="1"/>
</dbReference>
<keyword evidence="8" id="KW-1185">Reference proteome</keyword>
<evidence type="ECO:0000256" key="5">
    <source>
        <dbReference type="ARBA" id="ARBA00023163"/>
    </source>
</evidence>
<protein>
    <recommendedName>
        <fullName evidence="6">HTH gntR-type domain-containing protein</fullName>
    </recommendedName>
</protein>
<dbReference type="SMART" id="SM00345">
    <property type="entry name" value="HTH_GNTR"/>
    <property type="match status" value="1"/>
</dbReference>
<dbReference type="AlphaFoldDB" id="A0A6S7AIM5"/>
<keyword evidence="4" id="KW-0238">DNA-binding</keyword>
<dbReference type="InterPro" id="IPR000524">
    <property type="entry name" value="Tscrpt_reg_HTH_GntR"/>
</dbReference>
<dbReference type="InterPro" id="IPR015424">
    <property type="entry name" value="PyrdxlP-dep_Trfase"/>
</dbReference>